<dbReference type="Gene3D" id="3.10.180.10">
    <property type="entry name" value="2,3-Dihydroxybiphenyl 1,2-Dioxygenase, domain 1"/>
    <property type="match status" value="1"/>
</dbReference>
<dbReference type="PANTHER" id="PTHR33993:SF2">
    <property type="entry name" value="VOC DOMAIN-CONTAINING PROTEIN"/>
    <property type="match status" value="1"/>
</dbReference>
<dbReference type="OrthoDB" id="9793039at2"/>
<keyword evidence="3" id="KW-1185">Reference proteome</keyword>
<dbReference type="InterPro" id="IPR037523">
    <property type="entry name" value="VOC_core"/>
</dbReference>
<dbReference type="InterPro" id="IPR029068">
    <property type="entry name" value="Glyas_Bleomycin-R_OHBP_Dase"/>
</dbReference>
<evidence type="ECO:0000313" key="3">
    <source>
        <dbReference type="Proteomes" id="UP000283458"/>
    </source>
</evidence>
<organism evidence="2 3">
    <name type="scientific">Azospirillum cavernae</name>
    <dbReference type="NCBI Taxonomy" id="2320860"/>
    <lineage>
        <taxon>Bacteria</taxon>
        <taxon>Pseudomonadati</taxon>
        <taxon>Pseudomonadota</taxon>
        <taxon>Alphaproteobacteria</taxon>
        <taxon>Rhodospirillales</taxon>
        <taxon>Azospirillaceae</taxon>
        <taxon>Azospirillum</taxon>
    </lineage>
</organism>
<gene>
    <name evidence="2" type="ORF">D3877_01435</name>
</gene>
<dbReference type="Proteomes" id="UP000283458">
    <property type="component" value="Unassembled WGS sequence"/>
</dbReference>
<dbReference type="InterPro" id="IPR052164">
    <property type="entry name" value="Anthracycline_SecMetBiosynth"/>
</dbReference>
<dbReference type="PROSITE" id="PS51819">
    <property type="entry name" value="VOC"/>
    <property type="match status" value="1"/>
</dbReference>
<accession>A0A418W046</accession>
<dbReference type="SUPFAM" id="SSF54593">
    <property type="entry name" value="Glyoxalase/Bleomycin resistance protein/Dihydroxybiphenyl dioxygenase"/>
    <property type="match status" value="1"/>
</dbReference>
<dbReference type="EMBL" id="QYUL01000001">
    <property type="protein sequence ID" value="RJF83371.1"/>
    <property type="molecule type" value="Genomic_DNA"/>
</dbReference>
<evidence type="ECO:0000313" key="2">
    <source>
        <dbReference type="EMBL" id="RJF83371.1"/>
    </source>
</evidence>
<dbReference type="RefSeq" id="WP_119829015.1">
    <property type="nucleotide sequence ID" value="NZ_QYUL01000001.1"/>
</dbReference>
<comment type="caution">
    <text evidence="2">The sequence shown here is derived from an EMBL/GenBank/DDBJ whole genome shotgun (WGS) entry which is preliminary data.</text>
</comment>
<dbReference type="CDD" id="cd07247">
    <property type="entry name" value="SgaA_N_like"/>
    <property type="match status" value="1"/>
</dbReference>
<dbReference type="PANTHER" id="PTHR33993">
    <property type="entry name" value="GLYOXALASE-RELATED"/>
    <property type="match status" value="1"/>
</dbReference>
<name>A0A418W046_9PROT</name>
<dbReference type="InterPro" id="IPR004360">
    <property type="entry name" value="Glyas_Fos-R_dOase_dom"/>
</dbReference>
<proteinExistence type="predicted"/>
<dbReference type="AlphaFoldDB" id="A0A418W046"/>
<evidence type="ECO:0000259" key="1">
    <source>
        <dbReference type="PROSITE" id="PS51819"/>
    </source>
</evidence>
<reference evidence="2 3" key="1">
    <citation type="submission" date="2018-09" db="EMBL/GenBank/DDBJ databases">
        <authorList>
            <person name="Zhu H."/>
        </authorList>
    </citation>
    <scope>NUCLEOTIDE SEQUENCE [LARGE SCALE GENOMIC DNA]</scope>
    <source>
        <strain evidence="2 3">K2W22B-5</strain>
    </source>
</reference>
<protein>
    <submittedName>
        <fullName evidence="2">VOC family protein</fullName>
    </submittedName>
</protein>
<sequence>MMSPNVAVWFEIPVSDLARAIGFYETVFAVTLSQSGCPSGMPIRLALFPAEKDAVTGCLIEHEDAKPGGDGPVIYLNGGSDLSEPLARAEAAGARIVVPKTPITPELGFFAQLIDSEGNRIGLHSLN</sequence>
<dbReference type="Pfam" id="PF00903">
    <property type="entry name" value="Glyoxalase"/>
    <property type="match status" value="1"/>
</dbReference>
<feature type="domain" description="VOC" evidence="1">
    <location>
        <begin position="6"/>
        <end position="126"/>
    </location>
</feature>